<dbReference type="AlphaFoldDB" id="A0A917GXQ6"/>
<proteinExistence type="predicted"/>
<dbReference type="EMBL" id="BMHY01000002">
    <property type="protein sequence ID" value="GGG60433.1"/>
    <property type="molecule type" value="Genomic_DNA"/>
</dbReference>
<dbReference type="RefSeq" id="WP_188888063.1">
    <property type="nucleotide sequence ID" value="NZ_BMHY01000002.1"/>
</dbReference>
<evidence type="ECO:0000313" key="3">
    <source>
        <dbReference type="Proteomes" id="UP000600247"/>
    </source>
</evidence>
<keyword evidence="3" id="KW-1185">Reference proteome</keyword>
<dbReference type="PANTHER" id="PTHR43377">
    <property type="entry name" value="BILIVERDIN REDUCTASE A"/>
    <property type="match status" value="1"/>
</dbReference>
<dbReference type="GO" id="GO:0000166">
    <property type="term" value="F:nucleotide binding"/>
    <property type="evidence" value="ECO:0007669"/>
    <property type="project" value="InterPro"/>
</dbReference>
<dbReference type="InterPro" id="IPR051450">
    <property type="entry name" value="Gfo/Idh/MocA_Oxidoreductases"/>
</dbReference>
<dbReference type="InterPro" id="IPR000683">
    <property type="entry name" value="Gfo/Idh/MocA-like_OxRdtase_N"/>
</dbReference>
<accession>A0A917GXQ6</accession>
<sequence length="343" mass="37595">MAFKICVVGCGGIAWRGHGPAYRRYAAEHPVTELAACVDIDREKASAFAEEFGFARTYDQVEEALEKERPDAVCLLVPAPYIAASAAAILEKGYPLLMEKPPGVSKEEALQISAAARRSDGSEIPNRVAFNRRYMPIVVQARSLAEQWMDEGRLHHLAYNIGRVGRTDDEDASVTLIHGIDTLRELAGSDYRDIRLRYRKLPHLGAGVTNVALAGEFWSGATFSLNYYPVAGAVYERAELLGENVTLRLKLPFWTSYDSPGSVELWSGNGRIADDEGAAVAGLEEPYVVNGFYEENASFFNALRAGRKPTGGIVTAIQSVEVAEAVYQRATRYTGALIERVEA</sequence>
<dbReference type="InterPro" id="IPR036291">
    <property type="entry name" value="NAD(P)-bd_dom_sf"/>
</dbReference>
<dbReference type="Pfam" id="PF01408">
    <property type="entry name" value="GFO_IDH_MocA"/>
    <property type="match status" value="1"/>
</dbReference>
<dbReference type="PANTHER" id="PTHR43377:SF8">
    <property type="entry name" value="BLR3664 PROTEIN"/>
    <property type="match status" value="1"/>
</dbReference>
<protein>
    <recommendedName>
        <fullName evidence="1">Gfo/Idh/MocA-like oxidoreductase N-terminal domain-containing protein</fullName>
    </recommendedName>
</protein>
<dbReference type="Proteomes" id="UP000600247">
    <property type="component" value="Unassembled WGS sequence"/>
</dbReference>
<dbReference type="SUPFAM" id="SSF51735">
    <property type="entry name" value="NAD(P)-binding Rossmann-fold domains"/>
    <property type="match status" value="1"/>
</dbReference>
<organism evidence="2 3">
    <name type="scientific">Paenibacillus radicis</name>
    <name type="common">ex Gao et al. 2016</name>
    <dbReference type="NCBI Taxonomy" id="1737354"/>
    <lineage>
        <taxon>Bacteria</taxon>
        <taxon>Bacillati</taxon>
        <taxon>Bacillota</taxon>
        <taxon>Bacilli</taxon>
        <taxon>Bacillales</taxon>
        <taxon>Paenibacillaceae</taxon>
        <taxon>Paenibacillus</taxon>
    </lineage>
</organism>
<evidence type="ECO:0000313" key="2">
    <source>
        <dbReference type="EMBL" id="GGG60433.1"/>
    </source>
</evidence>
<reference evidence="2 3" key="1">
    <citation type="journal article" date="2014" name="Int. J. Syst. Evol. Microbiol.">
        <title>Complete genome sequence of Corynebacterium casei LMG S-19264T (=DSM 44701T), isolated from a smear-ripened cheese.</title>
        <authorList>
            <consortium name="US DOE Joint Genome Institute (JGI-PGF)"/>
            <person name="Walter F."/>
            <person name="Albersmeier A."/>
            <person name="Kalinowski J."/>
            <person name="Ruckert C."/>
        </authorList>
    </citation>
    <scope>NUCLEOTIDE SEQUENCE [LARGE SCALE GENOMIC DNA]</scope>
    <source>
        <strain evidence="2 3">CGMCC 1.15286</strain>
    </source>
</reference>
<dbReference type="Gene3D" id="3.40.50.720">
    <property type="entry name" value="NAD(P)-binding Rossmann-like Domain"/>
    <property type="match status" value="1"/>
</dbReference>
<evidence type="ECO:0000259" key="1">
    <source>
        <dbReference type="Pfam" id="PF01408"/>
    </source>
</evidence>
<comment type="caution">
    <text evidence="2">The sequence shown here is derived from an EMBL/GenBank/DDBJ whole genome shotgun (WGS) entry which is preliminary data.</text>
</comment>
<gene>
    <name evidence="2" type="ORF">GCM10010918_12130</name>
</gene>
<name>A0A917GXQ6_9BACL</name>
<dbReference type="Gene3D" id="3.30.360.10">
    <property type="entry name" value="Dihydrodipicolinate Reductase, domain 2"/>
    <property type="match status" value="1"/>
</dbReference>
<feature type="domain" description="Gfo/Idh/MocA-like oxidoreductase N-terminal" evidence="1">
    <location>
        <begin position="3"/>
        <end position="119"/>
    </location>
</feature>